<keyword evidence="4" id="KW-1185">Reference proteome</keyword>
<evidence type="ECO:0000256" key="1">
    <source>
        <dbReference type="SAM" id="Coils"/>
    </source>
</evidence>
<dbReference type="Proteomes" id="UP001597101">
    <property type="component" value="Unassembled WGS sequence"/>
</dbReference>
<keyword evidence="1" id="KW-0175">Coiled coil</keyword>
<proteinExistence type="predicted"/>
<evidence type="ECO:0000256" key="2">
    <source>
        <dbReference type="SAM" id="MobiDB-lite"/>
    </source>
</evidence>
<protein>
    <submittedName>
        <fullName evidence="3">DUF3618 domain-containing protein</fullName>
    </submittedName>
</protein>
<feature type="compositionally biased region" description="Basic residues" evidence="2">
    <location>
        <begin position="205"/>
        <end position="217"/>
    </location>
</feature>
<feature type="coiled-coil region" evidence="1">
    <location>
        <begin position="95"/>
        <end position="122"/>
    </location>
</feature>
<accession>A0ABW3FFW4</accession>
<dbReference type="RefSeq" id="WP_377212355.1">
    <property type="nucleotide sequence ID" value="NZ_JBHTJV010000006.1"/>
</dbReference>
<comment type="caution">
    <text evidence="3">The sequence shown here is derived from an EMBL/GenBank/DDBJ whole genome shotgun (WGS) entry which is preliminary data.</text>
</comment>
<evidence type="ECO:0000313" key="3">
    <source>
        <dbReference type="EMBL" id="MFD0916492.1"/>
    </source>
</evidence>
<dbReference type="InterPro" id="IPR022062">
    <property type="entry name" value="DUF3618"/>
</dbReference>
<feature type="region of interest" description="Disordered" evidence="2">
    <location>
        <begin position="178"/>
        <end position="241"/>
    </location>
</feature>
<name>A0ABW3FFW4_9HYPH</name>
<dbReference type="Pfam" id="PF12277">
    <property type="entry name" value="DUF3618"/>
    <property type="match status" value="1"/>
</dbReference>
<dbReference type="EMBL" id="JBHTJV010000006">
    <property type="protein sequence ID" value="MFD0916492.1"/>
    <property type="molecule type" value="Genomic_DNA"/>
</dbReference>
<sequence length="241" mass="25341">MTHSPEMIEDQIEQTRKRIDARLNSLSHQLNPSELFQQAIGSKSSDPAQIAEAAISKAKENPFGALLFGAGLASLLTGKPNLAETISTPDMEQIKAEASAKKAKLSAKVENAKDVLAETSAKARNTAKRSPTLVRGKAEGVVDWVADNPVASGLMAVAVGAAVSSIFASRPNRSRLEASEELHDIADAEQAPRQASKKAAPVKKTSAKRKPANKAKPSKASVAAIERSTAVLGENTKSARG</sequence>
<organism evidence="3 4">
    <name type="scientific">Pseudahrensia aquimaris</name>
    <dbReference type="NCBI Taxonomy" id="744461"/>
    <lineage>
        <taxon>Bacteria</taxon>
        <taxon>Pseudomonadati</taxon>
        <taxon>Pseudomonadota</taxon>
        <taxon>Alphaproteobacteria</taxon>
        <taxon>Hyphomicrobiales</taxon>
        <taxon>Ahrensiaceae</taxon>
        <taxon>Pseudahrensia</taxon>
    </lineage>
</organism>
<gene>
    <name evidence="3" type="ORF">ACFQ14_08740</name>
</gene>
<reference evidence="4" key="1">
    <citation type="journal article" date="2019" name="Int. J. Syst. Evol. Microbiol.">
        <title>The Global Catalogue of Microorganisms (GCM) 10K type strain sequencing project: providing services to taxonomists for standard genome sequencing and annotation.</title>
        <authorList>
            <consortium name="The Broad Institute Genomics Platform"/>
            <consortium name="The Broad Institute Genome Sequencing Center for Infectious Disease"/>
            <person name="Wu L."/>
            <person name="Ma J."/>
        </authorList>
    </citation>
    <scope>NUCLEOTIDE SEQUENCE [LARGE SCALE GENOMIC DNA]</scope>
    <source>
        <strain evidence="4">CCUG 60023</strain>
    </source>
</reference>
<evidence type="ECO:0000313" key="4">
    <source>
        <dbReference type="Proteomes" id="UP001597101"/>
    </source>
</evidence>